<dbReference type="EMBL" id="LAZR01000003">
    <property type="protein sequence ID" value="KKO11171.1"/>
    <property type="molecule type" value="Genomic_DNA"/>
</dbReference>
<evidence type="ECO:0000256" key="1">
    <source>
        <dbReference type="SAM" id="MobiDB-lite"/>
    </source>
</evidence>
<organism evidence="2">
    <name type="scientific">marine sediment metagenome</name>
    <dbReference type="NCBI Taxonomy" id="412755"/>
    <lineage>
        <taxon>unclassified sequences</taxon>
        <taxon>metagenomes</taxon>
        <taxon>ecological metagenomes</taxon>
    </lineage>
</organism>
<dbReference type="Gene3D" id="3.40.30.10">
    <property type="entry name" value="Glutaredoxin"/>
    <property type="match status" value="1"/>
</dbReference>
<evidence type="ECO:0008006" key="3">
    <source>
        <dbReference type="Google" id="ProtNLM"/>
    </source>
</evidence>
<feature type="region of interest" description="Disordered" evidence="1">
    <location>
        <begin position="253"/>
        <end position="274"/>
    </location>
</feature>
<proteinExistence type="predicted"/>
<evidence type="ECO:0000313" key="2">
    <source>
        <dbReference type="EMBL" id="KKO11171.1"/>
    </source>
</evidence>
<dbReference type="Pfam" id="PF13899">
    <property type="entry name" value="Thioredoxin_7"/>
    <property type="match status" value="1"/>
</dbReference>
<sequence>MNHPGRTLMIVTMIFCLLPSALIGEEEIPFGPDLEAGLAEAQRSDRPIVLYFSSPRCAWCRRFEMLTLTSSRVRSLADQFVWVQAPEAEMDVLMGRFSIGGWPTVVVLNKRGEEIARHAGYVDSEAFRAFLLKQVGTGASPGQTSNLAATLIEVAQAPIAAGQVPPELDEIVGLLARPDRANRETLLAALVQAGPALWPGLCELMADSRLAIRAAAAGALAYVSGHDLPFDPFADETVRSEQLAAWRHWVAKRAGGSDVGPTSRPADSDGESDL</sequence>
<dbReference type="SUPFAM" id="SSF52833">
    <property type="entry name" value="Thioredoxin-like"/>
    <property type="match status" value="1"/>
</dbReference>
<protein>
    <recommendedName>
        <fullName evidence="3">Thioredoxin domain-containing protein</fullName>
    </recommendedName>
</protein>
<dbReference type="InterPro" id="IPR036249">
    <property type="entry name" value="Thioredoxin-like_sf"/>
</dbReference>
<dbReference type="AlphaFoldDB" id="A0A0F9W1I0"/>
<reference evidence="2" key="1">
    <citation type="journal article" date="2015" name="Nature">
        <title>Complex archaea that bridge the gap between prokaryotes and eukaryotes.</title>
        <authorList>
            <person name="Spang A."/>
            <person name="Saw J.H."/>
            <person name="Jorgensen S.L."/>
            <person name="Zaremba-Niedzwiedzka K."/>
            <person name="Martijn J."/>
            <person name="Lind A.E."/>
            <person name="van Eijk R."/>
            <person name="Schleper C."/>
            <person name="Guy L."/>
            <person name="Ettema T.J."/>
        </authorList>
    </citation>
    <scope>NUCLEOTIDE SEQUENCE</scope>
</reference>
<gene>
    <name evidence="2" type="ORF">LCGC14_0016470</name>
</gene>
<accession>A0A0F9W1I0</accession>
<name>A0A0F9W1I0_9ZZZZ</name>
<dbReference type="CDD" id="cd02947">
    <property type="entry name" value="TRX_family"/>
    <property type="match status" value="1"/>
</dbReference>
<comment type="caution">
    <text evidence="2">The sequence shown here is derived from an EMBL/GenBank/DDBJ whole genome shotgun (WGS) entry which is preliminary data.</text>
</comment>